<dbReference type="CDD" id="cd04048">
    <property type="entry name" value="C2A_Copine"/>
    <property type="match status" value="1"/>
</dbReference>
<reference evidence="3" key="1">
    <citation type="journal article" date="2014" name="Nat. Genet.">
        <title>Genome of the human hookworm Necator americanus.</title>
        <authorList>
            <person name="Tang Y.T."/>
            <person name="Gao X."/>
            <person name="Rosa B.A."/>
            <person name="Abubucker S."/>
            <person name="Hallsworth-Pepin K."/>
            <person name="Martin J."/>
            <person name="Tyagi R."/>
            <person name="Heizer E."/>
            <person name="Zhang X."/>
            <person name="Bhonagiri-Palsikar V."/>
            <person name="Minx P."/>
            <person name="Warren W.C."/>
            <person name="Wang Q."/>
            <person name="Zhan B."/>
            <person name="Hotez P.J."/>
            <person name="Sternberg P.W."/>
            <person name="Dougall A."/>
            <person name="Gaze S.T."/>
            <person name="Mulvenna J."/>
            <person name="Sotillo J."/>
            <person name="Ranganathan S."/>
            <person name="Rabelo E.M."/>
            <person name="Wilson R.K."/>
            <person name="Felgner P.L."/>
            <person name="Bethony J."/>
            <person name="Hawdon J.M."/>
            <person name="Gasser R.B."/>
            <person name="Loukas A."/>
            <person name="Mitreva M."/>
        </authorList>
    </citation>
    <scope>NUCLEOTIDE SEQUENCE [LARGE SCALE GENOMIC DNA]</scope>
</reference>
<evidence type="ECO:0000313" key="3">
    <source>
        <dbReference type="Proteomes" id="UP000053676"/>
    </source>
</evidence>
<dbReference type="GO" id="GO:0005544">
    <property type="term" value="F:calcium-dependent phospholipid binding"/>
    <property type="evidence" value="ECO:0007669"/>
    <property type="project" value="InterPro"/>
</dbReference>
<dbReference type="OrthoDB" id="5855668at2759"/>
<dbReference type="PANTHER" id="PTHR10857">
    <property type="entry name" value="COPINE"/>
    <property type="match status" value="1"/>
</dbReference>
<dbReference type="Proteomes" id="UP000053676">
    <property type="component" value="Unassembled WGS sequence"/>
</dbReference>
<organism evidence="2 3">
    <name type="scientific">Necator americanus</name>
    <name type="common">Human hookworm</name>
    <dbReference type="NCBI Taxonomy" id="51031"/>
    <lineage>
        <taxon>Eukaryota</taxon>
        <taxon>Metazoa</taxon>
        <taxon>Ecdysozoa</taxon>
        <taxon>Nematoda</taxon>
        <taxon>Chromadorea</taxon>
        <taxon>Rhabditida</taxon>
        <taxon>Rhabditina</taxon>
        <taxon>Rhabditomorpha</taxon>
        <taxon>Strongyloidea</taxon>
        <taxon>Ancylostomatidae</taxon>
        <taxon>Bunostominae</taxon>
        <taxon>Necator</taxon>
    </lineage>
</organism>
<name>W2SK51_NECAM</name>
<dbReference type="GO" id="GO:0005886">
    <property type="term" value="C:plasma membrane"/>
    <property type="evidence" value="ECO:0007669"/>
    <property type="project" value="TreeGrafter"/>
</dbReference>
<dbReference type="GO" id="GO:0071277">
    <property type="term" value="P:cellular response to calcium ion"/>
    <property type="evidence" value="ECO:0007669"/>
    <property type="project" value="TreeGrafter"/>
</dbReference>
<dbReference type="SUPFAM" id="SSF49562">
    <property type="entry name" value="C2 domain (Calcium/lipid-binding domain, CaLB)"/>
    <property type="match status" value="1"/>
</dbReference>
<dbReference type="Pfam" id="PF00168">
    <property type="entry name" value="C2"/>
    <property type="match status" value="1"/>
</dbReference>
<dbReference type="InterPro" id="IPR045052">
    <property type="entry name" value="Copine"/>
</dbReference>
<dbReference type="PANTHER" id="PTHR10857:SF106">
    <property type="entry name" value="C2 DOMAIN-CONTAINING PROTEIN"/>
    <property type="match status" value="1"/>
</dbReference>
<sequence length="114" mass="13106">MDNAATLKLKSRSLIVKESKLDRRMLNALEPSTSTPSVVLLLTLKANKLRDKDVFSKSDPMCVVSQFVGRLTGNGHWKECGRTERLQNSLNPEWATQIRIEYFFEEKQSMKFEV</sequence>
<dbReference type="KEGG" id="nai:NECAME_05043"/>
<feature type="domain" description="C2" evidence="1">
    <location>
        <begin position="20"/>
        <end position="114"/>
    </location>
</feature>
<dbReference type="Gene3D" id="2.60.40.150">
    <property type="entry name" value="C2 domain"/>
    <property type="match status" value="1"/>
</dbReference>
<dbReference type="EMBL" id="KI669016">
    <property type="protein sequence ID" value="ETN69985.1"/>
    <property type="molecule type" value="Genomic_DNA"/>
</dbReference>
<evidence type="ECO:0000259" key="1">
    <source>
        <dbReference type="PROSITE" id="PS50004"/>
    </source>
</evidence>
<dbReference type="AlphaFoldDB" id="W2SK51"/>
<accession>W2SK51</accession>
<dbReference type="STRING" id="51031.W2SK51"/>
<evidence type="ECO:0000313" key="2">
    <source>
        <dbReference type="EMBL" id="ETN69985.1"/>
    </source>
</evidence>
<dbReference type="InterPro" id="IPR035892">
    <property type="entry name" value="C2_domain_sf"/>
</dbReference>
<dbReference type="InterPro" id="IPR000008">
    <property type="entry name" value="C2_dom"/>
</dbReference>
<proteinExistence type="predicted"/>
<keyword evidence="3" id="KW-1185">Reference proteome</keyword>
<protein>
    <recommendedName>
        <fullName evidence="1">C2 domain-containing protein</fullName>
    </recommendedName>
</protein>
<gene>
    <name evidence="2" type="ORF">NECAME_05043</name>
</gene>
<dbReference type="PROSITE" id="PS50004">
    <property type="entry name" value="C2"/>
    <property type="match status" value="1"/>
</dbReference>